<dbReference type="InterPro" id="IPR019887">
    <property type="entry name" value="Tscrpt_reg_AsnC/Lrp_C"/>
</dbReference>
<accession>A0A4U8YPE5</accession>
<dbReference type="InterPro" id="IPR019888">
    <property type="entry name" value="Tscrpt_reg_AsnC-like"/>
</dbReference>
<evidence type="ECO:0000256" key="1">
    <source>
        <dbReference type="ARBA" id="ARBA00023015"/>
    </source>
</evidence>
<dbReference type="SUPFAM" id="SSF46785">
    <property type="entry name" value="Winged helix' DNA-binding domain"/>
    <property type="match status" value="1"/>
</dbReference>
<dbReference type="SUPFAM" id="SSF54909">
    <property type="entry name" value="Dimeric alpha+beta barrel"/>
    <property type="match status" value="1"/>
</dbReference>
<proteinExistence type="predicted"/>
<dbReference type="Pfam" id="PF13404">
    <property type="entry name" value="HTH_AsnC-type"/>
    <property type="match status" value="1"/>
</dbReference>
<dbReference type="GO" id="GO:0005829">
    <property type="term" value="C:cytosol"/>
    <property type="evidence" value="ECO:0007669"/>
    <property type="project" value="TreeGrafter"/>
</dbReference>
<dbReference type="Pfam" id="PF01037">
    <property type="entry name" value="AsnC_trans_reg"/>
    <property type="match status" value="1"/>
</dbReference>
<feature type="domain" description="HTH asnC-type" evidence="4">
    <location>
        <begin position="18"/>
        <end position="78"/>
    </location>
</feature>
<keyword evidence="1" id="KW-0805">Transcription regulation</keyword>
<keyword evidence="2" id="KW-0238">DNA-binding</keyword>
<evidence type="ECO:0000313" key="5">
    <source>
        <dbReference type="EMBL" id="VFQ46076.1"/>
    </source>
</evidence>
<dbReference type="EMBL" id="CAADHO010000007">
    <property type="protein sequence ID" value="VFQ46076.1"/>
    <property type="molecule type" value="Genomic_DNA"/>
</dbReference>
<dbReference type="InterPro" id="IPR011008">
    <property type="entry name" value="Dimeric_a/b-barrel"/>
</dbReference>
<dbReference type="InterPro" id="IPR011991">
    <property type="entry name" value="ArsR-like_HTH"/>
</dbReference>
<dbReference type="PRINTS" id="PR00033">
    <property type="entry name" value="HTHASNC"/>
</dbReference>
<name>A0A4U8YPE5_9BACT</name>
<reference evidence="5 6" key="1">
    <citation type="submission" date="2019-03" db="EMBL/GenBank/DDBJ databases">
        <authorList>
            <person name="Nijsse B."/>
        </authorList>
    </citation>
    <scope>NUCLEOTIDE SEQUENCE [LARGE SCALE GENOMIC DNA]</scope>
    <source>
        <strain evidence="5">Desulfoluna butyratoxydans MSL71</strain>
    </source>
</reference>
<dbReference type="SMART" id="SM00344">
    <property type="entry name" value="HTH_ASNC"/>
    <property type="match status" value="1"/>
</dbReference>
<dbReference type="GO" id="GO:0043565">
    <property type="term" value="F:sequence-specific DNA binding"/>
    <property type="evidence" value="ECO:0007669"/>
    <property type="project" value="InterPro"/>
</dbReference>
<evidence type="ECO:0000313" key="6">
    <source>
        <dbReference type="Proteomes" id="UP000507962"/>
    </source>
</evidence>
<evidence type="ECO:0000259" key="4">
    <source>
        <dbReference type="PROSITE" id="PS50956"/>
    </source>
</evidence>
<protein>
    <submittedName>
        <fullName evidence="5">Dimeric alpha-beta barrel</fullName>
    </submittedName>
</protein>
<keyword evidence="6" id="KW-1185">Reference proteome</keyword>
<dbReference type="GO" id="GO:0043200">
    <property type="term" value="P:response to amino acid"/>
    <property type="evidence" value="ECO:0007669"/>
    <property type="project" value="TreeGrafter"/>
</dbReference>
<dbReference type="PROSITE" id="PS50956">
    <property type="entry name" value="HTH_ASNC_2"/>
    <property type="match status" value="1"/>
</dbReference>
<dbReference type="InterPro" id="IPR036390">
    <property type="entry name" value="WH_DNA-bd_sf"/>
</dbReference>
<keyword evidence="3" id="KW-0804">Transcription</keyword>
<dbReference type="InterPro" id="IPR000485">
    <property type="entry name" value="AsnC-type_HTH_dom"/>
</dbReference>
<dbReference type="PANTHER" id="PTHR30154">
    <property type="entry name" value="LEUCINE-RESPONSIVE REGULATORY PROTEIN"/>
    <property type="match status" value="1"/>
</dbReference>
<evidence type="ECO:0000256" key="2">
    <source>
        <dbReference type="ARBA" id="ARBA00023125"/>
    </source>
</evidence>
<sequence>MFTDERKNTTDKRESMNIDETHIAIMKLLRDGRRSFKKIAEELSITENTVRARVRRLQDEGVLDVTGLVNPESLRGHRVVIVGMNISHVNLVDKGEEISRLKGVVSVSVVTGRYDLIVQVLFKEGYGLLEFYTEELSKVKDIQSVETFVVYKGYNLKVPYLL</sequence>
<organism evidence="5 6">
    <name type="scientific">Desulfoluna butyratoxydans</name>
    <dbReference type="NCBI Taxonomy" id="231438"/>
    <lineage>
        <taxon>Bacteria</taxon>
        <taxon>Pseudomonadati</taxon>
        <taxon>Thermodesulfobacteriota</taxon>
        <taxon>Desulfobacteria</taxon>
        <taxon>Desulfobacterales</taxon>
        <taxon>Desulfolunaceae</taxon>
        <taxon>Desulfoluna</taxon>
    </lineage>
</organism>
<dbReference type="Gene3D" id="3.30.70.920">
    <property type="match status" value="1"/>
</dbReference>
<dbReference type="Gene3D" id="1.10.10.10">
    <property type="entry name" value="Winged helix-like DNA-binding domain superfamily/Winged helix DNA-binding domain"/>
    <property type="match status" value="1"/>
</dbReference>
<dbReference type="GO" id="GO:0006355">
    <property type="term" value="P:regulation of DNA-templated transcription"/>
    <property type="evidence" value="ECO:0007669"/>
    <property type="project" value="UniProtKB-ARBA"/>
</dbReference>
<dbReference type="RefSeq" id="WP_246317827.1">
    <property type="nucleotide sequence ID" value="NZ_CAADHO010000007.1"/>
</dbReference>
<dbReference type="InterPro" id="IPR036388">
    <property type="entry name" value="WH-like_DNA-bd_sf"/>
</dbReference>
<dbReference type="CDD" id="cd00090">
    <property type="entry name" value="HTH_ARSR"/>
    <property type="match status" value="1"/>
</dbReference>
<dbReference type="AlphaFoldDB" id="A0A4U8YPE5"/>
<gene>
    <name evidence="5" type="ORF">MSL71_37390</name>
</gene>
<dbReference type="Proteomes" id="UP000507962">
    <property type="component" value="Unassembled WGS sequence"/>
</dbReference>
<dbReference type="PANTHER" id="PTHR30154:SF34">
    <property type="entry name" value="TRANSCRIPTIONAL REGULATOR AZLB"/>
    <property type="match status" value="1"/>
</dbReference>
<evidence type="ECO:0000256" key="3">
    <source>
        <dbReference type="ARBA" id="ARBA00023163"/>
    </source>
</evidence>